<reference evidence="2" key="1">
    <citation type="submission" date="2010-05" db="EMBL/GenBank/DDBJ databases">
        <authorList>
            <person name="Muzny D."/>
            <person name="Qin X."/>
            <person name="Buhay C."/>
            <person name="Dugan-Rocha S."/>
            <person name="Ding Y."/>
            <person name="Chen G."/>
            <person name="Hawes A."/>
            <person name="Holder M."/>
            <person name="Jhangiani S."/>
            <person name="Johnson A."/>
            <person name="Khan Z."/>
            <person name="Li Z."/>
            <person name="Liu W."/>
            <person name="Liu X."/>
            <person name="Perez L."/>
            <person name="Shen H."/>
            <person name="Wang Q."/>
            <person name="Watt J."/>
            <person name="Xi L."/>
            <person name="Xin Y."/>
            <person name="Zhou J."/>
            <person name="Deng J."/>
            <person name="Jiang H."/>
            <person name="Liu Y."/>
            <person name="Qu J."/>
            <person name="Song X.-Z."/>
            <person name="Zhang L."/>
            <person name="Villasana D."/>
            <person name="Johnson A."/>
            <person name="Liu J."/>
            <person name="Liyanage D."/>
            <person name="Lorensuhewa L."/>
            <person name="Robinson T."/>
            <person name="Song A."/>
            <person name="Song B.-B."/>
            <person name="Dinh H."/>
            <person name="Thornton R."/>
            <person name="Coyle M."/>
            <person name="Francisco L."/>
            <person name="Jackson L."/>
            <person name="Javaid M."/>
            <person name="Korchina V."/>
            <person name="Kovar C."/>
            <person name="Mata R."/>
            <person name="Mathew T."/>
            <person name="Ngo R."/>
            <person name="Nguyen L."/>
            <person name="Nguyen N."/>
            <person name="Okwuonu G."/>
            <person name="Ongeri F."/>
            <person name="Pham C."/>
            <person name="Simmons D."/>
            <person name="Wilczek-Boney K."/>
            <person name="Hale W."/>
            <person name="Jakkamsetti A."/>
            <person name="Pham P."/>
            <person name="Ruth R."/>
            <person name="San Lucas F."/>
            <person name="Warren J."/>
            <person name="Zhang J."/>
            <person name="Zhao Z."/>
            <person name="Zhou C."/>
            <person name="Zhu D."/>
            <person name="Lee S."/>
            <person name="Bess C."/>
            <person name="Blankenburg K."/>
            <person name="Forbes L."/>
            <person name="Fu Q."/>
            <person name="Gubbala S."/>
            <person name="Hirani K."/>
            <person name="Jayaseelan J.C."/>
            <person name="Lara F."/>
            <person name="Munidasa M."/>
            <person name="Palculict T."/>
            <person name="Patil S."/>
            <person name="Pu L.-L."/>
            <person name="Saada N."/>
            <person name="Tang L."/>
            <person name="Weissenberger G."/>
            <person name="Zhu Y."/>
            <person name="Hemphill L."/>
            <person name="Shang Y."/>
            <person name="Youmans B."/>
            <person name="Ayvaz T."/>
            <person name="Ross M."/>
            <person name="Santibanez J."/>
            <person name="Aqrawi P."/>
            <person name="Gross S."/>
            <person name="Joshi V."/>
            <person name="Fowler G."/>
            <person name="Nazareth L."/>
            <person name="Reid J."/>
            <person name="Worley K."/>
            <person name="Petrosino J."/>
            <person name="Highlander S."/>
            <person name="Gibbs R."/>
        </authorList>
    </citation>
    <scope>NUCLEOTIDE SEQUENCE [LARGE SCALE GENOMIC DNA]</scope>
    <source>
        <strain evidence="2">ATCC 53516</strain>
    </source>
</reference>
<protein>
    <submittedName>
        <fullName evidence="2">Uncharacterized protein</fullName>
    </submittedName>
</protein>
<evidence type="ECO:0000256" key="1">
    <source>
        <dbReference type="SAM" id="MobiDB-lite"/>
    </source>
</evidence>
<feature type="compositionally biased region" description="Basic and acidic residues" evidence="1">
    <location>
        <begin position="58"/>
        <end position="108"/>
    </location>
</feature>
<dbReference type="AlphaFoldDB" id="D6S705"/>
<evidence type="ECO:0000313" key="2">
    <source>
        <dbReference type="EMBL" id="EFH93859.1"/>
    </source>
</evidence>
<accession>D6S705</accession>
<sequence length="219" mass="25089">MENQNSGIIYIKKSEEDFMKNIKKFGLLLALVASVSLSSCSSEQSLNKPDTTTSTAENNKKDTAADTQENKKEDKENKEDKKPEETTEATEKDETKKDNQQELTNDEKATLDEFVERLEKYENGTAGASLKMDRLFTEMVNRCTSLETKPEKSQEYLIKKVSQVKDTENFKQSVKGLKDTIEYYKSNKQQYIQELKDSGATWDPQIKLESLENVLNKLQ</sequence>
<dbReference type="EMBL" id="ACHM02000001">
    <property type="protein sequence ID" value="EFH93859.1"/>
    <property type="molecule type" value="Genomic_DNA"/>
</dbReference>
<dbReference type="HOGENOM" id="CLU_1259867_0_0_9"/>
<feature type="compositionally biased region" description="Polar residues" evidence="1">
    <location>
        <begin position="47"/>
        <end position="57"/>
    </location>
</feature>
<organism evidence="2">
    <name type="scientific">Finegoldia magna ATCC 53516</name>
    <dbReference type="NCBI Taxonomy" id="525282"/>
    <lineage>
        <taxon>Bacteria</taxon>
        <taxon>Bacillati</taxon>
        <taxon>Bacillota</taxon>
        <taxon>Tissierellia</taxon>
        <taxon>Tissierellales</taxon>
        <taxon>Peptoniphilaceae</taxon>
        <taxon>Finegoldia</taxon>
    </lineage>
</organism>
<dbReference type="STRING" id="525282.HMPREF0391_10227"/>
<dbReference type="Proteomes" id="UP000004063">
    <property type="component" value="Chromosome"/>
</dbReference>
<gene>
    <name evidence="2" type="ORF">HMPREF0391_10227</name>
</gene>
<feature type="region of interest" description="Disordered" evidence="1">
    <location>
        <begin position="38"/>
        <end position="108"/>
    </location>
</feature>
<proteinExistence type="predicted"/>
<dbReference type="eggNOG" id="ENOG502ZJES">
    <property type="taxonomic scope" value="Bacteria"/>
</dbReference>
<name>D6S705_FINMA</name>
<comment type="caution">
    <text evidence="2">The sequence shown here is derived from an EMBL/GenBank/DDBJ whole genome shotgun (WGS) entry which is preliminary data.</text>
</comment>